<dbReference type="Gene3D" id="3.40.630.10">
    <property type="entry name" value="Zn peptidases"/>
    <property type="match status" value="1"/>
</dbReference>
<dbReference type="Pfam" id="PF00876">
    <property type="entry name" value="Innexin"/>
    <property type="match status" value="1"/>
</dbReference>
<protein>
    <recommendedName>
        <fullName evidence="15">Innexin</fullName>
    </recommendedName>
</protein>
<gene>
    <name evidence="15" type="primary">inx</name>
    <name evidence="17" type="ORF">WR25_21694</name>
</gene>
<dbReference type="CDD" id="cd03858">
    <property type="entry name" value="M14_CP_N-E_like"/>
    <property type="match status" value="1"/>
</dbReference>
<dbReference type="GO" id="GO:0005921">
    <property type="term" value="C:gap junction"/>
    <property type="evidence" value="ECO:0007669"/>
    <property type="project" value="UniProtKB-SubCell"/>
</dbReference>
<evidence type="ECO:0000256" key="14">
    <source>
        <dbReference type="PROSITE-ProRule" id="PRU01379"/>
    </source>
</evidence>
<comment type="similarity">
    <text evidence="15">Belongs to the pannexin family.</text>
</comment>
<feature type="transmembrane region" description="Helical" evidence="15">
    <location>
        <begin position="116"/>
        <end position="134"/>
    </location>
</feature>
<dbReference type="PANTHER" id="PTHR11532">
    <property type="entry name" value="PROTEASE M14 CARBOXYPEPTIDASE"/>
    <property type="match status" value="1"/>
</dbReference>
<dbReference type="GO" id="GO:0006518">
    <property type="term" value="P:peptide metabolic process"/>
    <property type="evidence" value="ECO:0007669"/>
    <property type="project" value="TreeGrafter"/>
</dbReference>
<dbReference type="SUPFAM" id="SSF49464">
    <property type="entry name" value="Carboxypeptidase regulatory domain-like"/>
    <property type="match status" value="1"/>
</dbReference>
<evidence type="ECO:0000259" key="16">
    <source>
        <dbReference type="PROSITE" id="PS52035"/>
    </source>
</evidence>
<feature type="transmembrane region" description="Helical" evidence="15">
    <location>
        <begin position="25"/>
        <end position="43"/>
    </location>
</feature>
<reference evidence="17 18" key="1">
    <citation type="journal article" date="2017" name="Curr. Biol.">
        <title>Genome architecture and evolution of a unichromosomal asexual nematode.</title>
        <authorList>
            <person name="Fradin H."/>
            <person name="Zegar C."/>
            <person name="Gutwein M."/>
            <person name="Lucas J."/>
            <person name="Kovtun M."/>
            <person name="Corcoran D."/>
            <person name="Baugh L.R."/>
            <person name="Kiontke K."/>
            <person name="Gunsalus K."/>
            <person name="Fitch D.H."/>
            <person name="Piano F."/>
        </authorList>
    </citation>
    <scope>NUCLEOTIDE SEQUENCE [LARGE SCALE GENOMIC DNA]</scope>
    <source>
        <strain evidence="17">PF1309</strain>
    </source>
</reference>
<comment type="subcellular location">
    <subcellularLocation>
        <location evidence="1">Cell junction</location>
        <location evidence="1">Gap junction</location>
    </subcellularLocation>
    <subcellularLocation>
        <location evidence="2 15">Cell membrane</location>
        <topology evidence="2 15">Multi-pass membrane protein</topology>
    </subcellularLocation>
</comment>
<keyword evidence="12" id="KW-0325">Glycoprotein</keyword>
<evidence type="ECO:0000256" key="10">
    <source>
        <dbReference type="ARBA" id="ARBA00023065"/>
    </source>
</evidence>
<dbReference type="InterPro" id="IPR050753">
    <property type="entry name" value="Peptidase_M14_domain"/>
</dbReference>
<dbReference type="InterPro" id="IPR000990">
    <property type="entry name" value="Innexin"/>
</dbReference>
<dbReference type="GO" id="GO:0034220">
    <property type="term" value="P:monoatomic ion transmembrane transport"/>
    <property type="evidence" value="ECO:0007669"/>
    <property type="project" value="UniProtKB-KW"/>
</dbReference>
<dbReference type="GO" id="GO:0008270">
    <property type="term" value="F:zinc ion binding"/>
    <property type="evidence" value="ECO:0007669"/>
    <property type="project" value="InterPro"/>
</dbReference>
<keyword evidence="11 15" id="KW-0472">Membrane</keyword>
<keyword evidence="4 15" id="KW-0813">Transport</keyword>
<dbReference type="GO" id="GO:0004181">
    <property type="term" value="F:metallocarboxypeptidase activity"/>
    <property type="evidence" value="ECO:0007669"/>
    <property type="project" value="InterPro"/>
</dbReference>
<evidence type="ECO:0000256" key="7">
    <source>
        <dbReference type="ARBA" id="ARBA00022868"/>
    </source>
</evidence>
<dbReference type="AlphaFoldDB" id="A0A2A2LBU4"/>
<comment type="caution">
    <text evidence="17">The sequence shown here is derived from an EMBL/GenBank/DDBJ whole genome shotgun (WGS) entry which is preliminary data.</text>
</comment>
<evidence type="ECO:0000256" key="3">
    <source>
        <dbReference type="ARBA" id="ARBA00005988"/>
    </source>
</evidence>
<keyword evidence="7" id="KW-0303">Gap junction</keyword>
<dbReference type="Proteomes" id="UP000218231">
    <property type="component" value="Unassembled WGS sequence"/>
</dbReference>
<dbReference type="PROSITE" id="PS51013">
    <property type="entry name" value="PANNEXIN"/>
    <property type="match status" value="1"/>
</dbReference>
<keyword evidence="18" id="KW-1185">Reference proteome</keyword>
<dbReference type="SMART" id="SM00631">
    <property type="entry name" value="Zn_pept"/>
    <property type="match status" value="1"/>
</dbReference>
<dbReference type="GO" id="GO:0005615">
    <property type="term" value="C:extracellular space"/>
    <property type="evidence" value="ECO:0007669"/>
    <property type="project" value="TreeGrafter"/>
</dbReference>
<dbReference type="STRING" id="2018661.A0A2A2LBU4"/>
<evidence type="ECO:0000256" key="1">
    <source>
        <dbReference type="ARBA" id="ARBA00004610"/>
    </source>
</evidence>
<evidence type="ECO:0000256" key="13">
    <source>
        <dbReference type="ARBA" id="ARBA00023303"/>
    </source>
</evidence>
<keyword evidence="9 15" id="KW-1133">Transmembrane helix</keyword>
<comment type="similarity">
    <text evidence="3 14">Belongs to the peptidase M14 family.</text>
</comment>
<dbReference type="Pfam" id="PF00246">
    <property type="entry name" value="Peptidase_M14"/>
    <property type="match status" value="1"/>
</dbReference>
<dbReference type="PANTHER" id="PTHR11532:SF62">
    <property type="entry name" value="CARBOXYPEPTIDASE D"/>
    <property type="match status" value="1"/>
</dbReference>
<keyword evidence="5" id="KW-1003">Cell membrane</keyword>
<dbReference type="CDD" id="cd11308">
    <property type="entry name" value="Peptidase_M14NE-CP-C_like"/>
    <property type="match status" value="1"/>
</dbReference>
<comment type="caution">
    <text evidence="15">Lacks conserved residue(s) required for the propagation of feature annotation.</text>
</comment>
<organism evidence="17 18">
    <name type="scientific">Diploscapter pachys</name>
    <dbReference type="NCBI Taxonomy" id="2018661"/>
    <lineage>
        <taxon>Eukaryota</taxon>
        <taxon>Metazoa</taxon>
        <taxon>Ecdysozoa</taxon>
        <taxon>Nematoda</taxon>
        <taxon>Chromadorea</taxon>
        <taxon>Rhabditida</taxon>
        <taxon>Rhabditina</taxon>
        <taxon>Rhabditomorpha</taxon>
        <taxon>Rhabditoidea</taxon>
        <taxon>Rhabditidae</taxon>
        <taxon>Diploscapter</taxon>
    </lineage>
</organism>
<evidence type="ECO:0000256" key="9">
    <source>
        <dbReference type="ARBA" id="ARBA00022989"/>
    </source>
</evidence>
<dbReference type="PROSITE" id="PS52035">
    <property type="entry name" value="PEPTIDASE_M14"/>
    <property type="match status" value="1"/>
</dbReference>
<proteinExistence type="inferred from homology"/>
<feature type="transmembrane region" description="Helical" evidence="15">
    <location>
        <begin position="1129"/>
        <end position="1152"/>
    </location>
</feature>
<dbReference type="OrthoDB" id="10249045at2759"/>
<dbReference type="InterPro" id="IPR000834">
    <property type="entry name" value="Peptidase_M14"/>
</dbReference>
<sequence length="1192" mass="134503">MNMLGNVFSNIKPRLDDLGTDRLNYFYSTIVILVVIWGQLSGYSGMNVTKLVETAQKAESASDADRAKHVEVICKHISNHSRPRPAVERRYFGCKIKKLDQIRRVVFKHGTALRNAYLLTKFIYMLNLFLQFYSTNKFLGQNDPWWGAHVVNDLVSGNNWEETGNFPRIAMCDFQLLKMINGHTSEIVCCEIVMRLWTEYILLLFNLSLLKAEDLSWKADIKPTEYERQLSDHDALANYFGYDRQNESLFPSWEKMKERVGEFTDVEPSKIKNHDYTAMTAWLKETNLKYPNITYLFSVGKSVEGRELWVMIVSDSPKEHELLEPELKYIGNMHGNELVNNARIHIMPSMNPDGYEKGHAGDRIGYDGRSNIHGVDLNRNFPAKYPQHKESSSGGDPEPENVAVMKYLMQYPFVVSANLHGGSLVANYAYDDSPSGKDVYSKSPDDKLFVELAFRYARAHTKMWKSGRRCGLSSDGDTFINGITNGAAWYHLAGGMQDWQYRHTNAMEVTVEMGCFKFPTDDMLPQLWNEHKYSLLAYLEMGLTGAYGLVKDKNGKPVANATIAIEQGKTIQATDEGEYWRMLPPGEHTLEISGPGLEPEIFNITVDGVGRIRKDVTLDECGASNGTARTYLRGHGKTKIAVISKSDRATQALAELSKLTCHDNFDLDDGVQVLILPYYHHAIEGDNFNRKIFDFKPVGLLVVGDGFVESITFSTKANEPGLFNKQKLDESLQKAVGYGKDCKTPMRDALFAQTIDDIKLYSAFEVGIALGCDDSVNANTKAATVGATINMLKKALTVDAVDEYSVVPSANPSDHFTPNQALMMTSQTIPVLENMGCIKEITPPNPMVKLYQMGSGLPPYTLITAIEKTTEPLVYEMMTRWCEEAPHEGASEILQEETLIFMPSIPNTQTNCHDYDTIMPFTPLIRDVMEAVPDITLTVMFASGGLKVRWINETYGWGDHLAEFYKALHASMQDTATDACSRSLPNERANIRGFSWSQMGSAHMKVTPDHFPSEWDKPDTILIQTSCCYENTATGDLYHENRKSIIGMLSERKRGARFYTDDNTMKVRDENGHIFKFGRNNTLFINGHNGPRNWTVLNADGSEFEVLTGEISNKVTTIKKYIITGHQKWISSNVFVVSLICLIMLIGILFTCRQRVTIAMNRRGFFTGIGNRKGFERSDEEDEDDLFDLQKL</sequence>
<dbReference type="Gene3D" id="2.60.40.1120">
    <property type="entry name" value="Carboxypeptidase-like, regulatory domain"/>
    <property type="match status" value="1"/>
</dbReference>
<dbReference type="GO" id="GO:0005886">
    <property type="term" value="C:plasma membrane"/>
    <property type="evidence" value="ECO:0007669"/>
    <property type="project" value="UniProtKB-SubCell"/>
</dbReference>
<keyword evidence="10 15" id="KW-0406">Ion transport</keyword>
<evidence type="ECO:0000256" key="2">
    <source>
        <dbReference type="ARBA" id="ARBA00004651"/>
    </source>
</evidence>
<dbReference type="InterPro" id="IPR008969">
    <property type="entry name" value="CarboxyPept-like_regulatory"/>
</dbReference>
<evidence type="ECO:0000256" key="5">
    <source>
        <dbReference type="ARBA" id="ARBA00022475"/>
    </source>
</evidence>
<keyword evidence="6 15" id="KW-0812">Transmembrane</keyword>
<feature type="active site" description="Proton donor/acceptor" evidence="14">
    <location>
        <position position="512"/>
    </location>
</feature>
<accession>A0A2A2LBU4</accession>
<feature type="domain" description="Peptidase M14" evidence="16">
    <location>
        <begin position="272"/>
        <end position="542"/>
    </location>
</feature>
<evidence type="ECO:0000256" key="4">
    <source>
        <dbReference type="ARBA" id="ARBA00022448"/>
    </source>
</evidence>
<evidence type="ECO:0000256" key="11">
    <source>
        <dbReference type="ARBA" id="ARBA00023136"/>
    </source>
</evidence>
<keyword evidence="8" id="KW-0965">Cell junction</keyword>
<evidence type="ECO:0000313" key="17">
    <source>
        <dbReference type="EMBL" id="PAV83673.1"/>
    </source>
</evidence>
<dbReference type="EMBL" id="LIAE01006940">
    <property type="protein sequence ID" value="PAV83673.1"/>
    <property type="molecule type" value="Genomic_DNA"/>
</dbReference>
<name>A0A2A2LBU4_9BILA</name>
<comment type="function">
    <text evidence="15">Structural component of the gap junctions.</text>
</comment>
<evidence type="ECO:0000256" key="6">
    <source>
        <dbReference type="ARBA" id="ARBA00022692"/>
    </source>
</evidence>
<evidence type="ECO:0000256" key="12">
    <source>
        <dbReference type="ARBA" id="ARBA00023180"/>
    </source>
</evidence>
<evidence type="ECO:0000313" key="18">
    <source>
        <dbReference type="Proteomes" id="UP000218231"/>
    </source>
</evidence>
<keyword evidence="13 15" id="KW-0407">Ion channel</keyword>
<dbReference type="SUPFAM" id="SSF53187">
    <property type="entry name" value="Zn-dependent exopeptidases"/>
    <property type="match status" value="1"/>
</dbReference>
<dbReference type="GO" id="GO:0016485">
    <property type="term" value="P:protein processing"/>
    <property type="evidence" value="ECO:0007669"/>
    <property type="project" value="TreeGrafter"/>
</dbReference>
<evidence type="ECO:0000256" key="8">
    <source>
        <dbReference type="ARBA" id="ARBA00022949"/>
    </source>
</evidence>
<dbReference type="Pfam" id="PF13620">
    <property type="entry name" value="CarboxypepD_reg"/>
    <property type="match status" value="1"/>
</dbReference>
<dbReference type="PRINTS" id="PR00765">
    <property type="entry name" value="CRBOXYPTASEA"/>
</dbReference>
<evidence type="ECO:0000256" key="15">
    <source>
        <dbReference type="RuleBase" id="RU010713"/>
    </source>
</evidence>